<dbReference type="Proteomes" id="UP000184301">
    <property type="component" value="Unassembled WGS sequence"/>
</dbReference>
<gene>
    <name evidence="1" type="ORF">SAMN02745243_03537</name>
</gene>
<reference evidence="1 2" key="1">
    <citation type="submission" date="2016-11" db="EMBL/GenBank/DDBJ databases">
        <authorList>
            <person name="Jaros S."/>
            <person name="Januszkiewicz K."/>
            <person name="Wedrychowicz H."/>
        </authorList>
    </citation>
    <scope>NUCLEOTIDE SEQUENCE [LARGE SCALE GENOMIC DNA]</scope>
    <source>
        <strain evidence="1 2">DSM 15480</strain>
    </source>
</reference>
<dbReference type="AlphaFoldDB" id="A0A1M6UL26"/>
<keyword evidence="2" id="KW-1185">Reference proteome</keyword>
<proteinExistence type="predicted"/>
<evidence type="ECO:0000313" key="2">
    <source>
        <dbReference type="Proteomes" id="UP000184301"/>
    </source>
</evidence>
<dbReference type="RefSeq" id="WP_073112854.1">
    <property type="nucleotide sequence ID" value="NZ_FQZY01000074.1"/>
</dbReference>
<organism evidence="1 2">
    <name type="scientific">Hespellia stercorisuis DSM 15480</name>
    <dbReference type="NCBI Taxonomy" id="1121950"/>
    <lineage>
        <taxon>Bacteria</taxon>
        <taxon>Bacillati</taxon>
        <taxon>Bacillota</taxon>
        <taxon>Clostridia</taxon>
        <taxon>Lachnospirales</taxon>
        <taxon>Lachnospiraceae</taxon>
        <taxon>Hespellia</taxon>
    </lineage>
</organism>
<dbReference type="STRING" id="1121950.SAMN02745243_03537"/>
<evidence type="ECO:0008006" key="3">
    <source>
        <dbReference type="Google" id="ProtNLM"/>
    </source>
</evidence>
<evidence type="ECO:0000313" key="1">
    <source>
        <dbReference type="EMBL" id="SHK69843.1"/>
    </source>
</evidence>
<dbReference type="OrthoDB" id="9797806at2"/>
<name>A0A1M6UL26_9FIRM</name>
<dbReference type="EMBL" id="FQZY01000074">
    <property type="protein sequence ID" value="SHK69843.1"/>
    <property type="molecule type" value="Genomic_DNA"/>
</dbReference>
<sequence length="78" mass="9233">MRKYSSEQQEKQMVKKIICNRCGKEISAENGIRTEGVFSVDFRWEYPADKDGERHQFDLCESCYDRMTAEFVVPVEME</sequence>
<accession>A0A1M6UL26</accession>
<protein>
    <recommendedName>
        <fullName evidence="3">Ribosomal-protein-alanine N-acetyltransferase</fullName>
    </recommendedName>
</protein>